<gene>
    <name evidence="3" type="ORF">C3744_03045</name>
</gene>
<dbReference type="PANTHER" id="PTHR33744">
    <property type="entry name" value="CARBOHYDRATE DIACID REGULATOR"/>
    <property type="match status" value="1"/>
</dbReference>
<sequence>MSDLLANMKGYLTSIIKNSSYQIWASIDSANFNVIFSSSSCSSLTYTPPTSLHNGSDSFQKHTAYEEFEEIYLSFPNRYAFVVRIFARHHWTPQQIKQLSANFSPYVLQKKLERHEHILNVLMKSIKEISLLQDSDYLLTRILENALSVISVADMGVLWMFDSSTQFLSPRAWSGGPNNEIQNMKMKVGEGIIGKTFQHNKSYMYTNLKDILRDSSTMTDDNIHYLNQSYTFTNIQSIISVPICMEEQTVCVLIIYQNGTTPLLNEEDKELLESFSDQVSIALLNSSLFEDVKKQNELLIRRNQIHRTFMSVSLQSKGIEPILTELRRMVTSPVTIVDFVDNKTYGFLKFLDVDAKTAEFHTHFLLHTKPCFYTIEANNQTYSVYIQPIHGIDTLLGLLIMQANQGDLSSLDQVALEQSSSVIALEMLKKQTLVDLFYKRTHELFSEYLSCYDTTLLYQKAAELNIDTKKHILVAIITIRSQADLQLLNLHLHRLVSDIKSVFSSKAPVVYGFDTKVTIVFTLDPYDKHHAIIKQLEDLLSKWRYYNECHVKTGIGSRYSHFTQIGKSYNEAEKAVSYLLSQQQDGCILYEEIGINRLFINQSKEEVKTFIDEVFLPLKNNHLNDEPLEQTLEAYFDNNRSASLTAKQLHIHVNTLYQRLKKIEEKMNISFTNSEHLLKVQLACYLKKFHYS</sequence>
<organism evidence="3 4">
    <name type="scientific">Priestia megaterium</name>
    <name type="common">Bacillus megaterium</name>
    <dbReference type="NCBI Taxonomy" id="1404"/>
    <lineage>
        <taxon>Bacteria</taxon>
        <taxon>Bacillati</taxon>
        <taxon>Bacillota</taxon>
        <taxon>Bacilli</taxon>
        <taxon>Bacillales</taxon>
        <taxon>Bacillaceae</taxon>
        <taxon>Priestia</taxon>
    </lineage>
</organism>
<evidence type="ECO:0000256" key="1">
    <source>
        <dbReference type="ARBA" id="ARBA00006754"/>
    </source>
</evidence>
<dbReference type="RefSeq" id="WP_116071845.1">
    <property type="nucleotide sequence ID" value="NZ_CP187630.1"/>
</dbReference>
<dbReference type="SMART" id="SM00065">
    <property type="entry name" value="GAF"/>
    <property type="match status" value="1"/>
</dbReference>
<dbReference type="InterPro" id="IPR025736">
    <property type="entry name" value="PucR_C-HTH_dom"/>
</dbReference>
<accession>A0A3D8X7Y6</accession>
<dbReference type="InterPro" id="IPR041522">
    <property type="entry name" value="CdaR_GGDEF"/>
</dbReference>
<dbReference type="EMBL" id="PQWM01000006">
    <property type="protein sequence ID" value="RDZ17877.1"/>
    <property type="molecule type" value="Genomic_DNA"/>
</dbReference>
<dbReference type="Pfam" id="PF13556">
    <property type="entry name" value="HTH_30"/>
    <property type="match status" value="1"/>
</dbReference>
<dbReference type="SUPFAM" id="SSF55781">
    <property type="entry name" value="GAF domain-like"/>
    <property type="match status" value="1"/>
</dbReference>
<dbReference type="Proteomes" id="UP000256519">
    <property type="component" value="Unassembled WGS sequence"/>
</dbReference>
<proteinExistence type="inferred from homology"/>
<dbReference type="Pfam" id="PF13185">
    <property type="entry name" value="GAF_2"/>
    <property type="match status" value="1"/>
</dbReference>
<dbReference type="InterPro" id="IPR029016">
    <property type="entry name" value="GAF-like_dom_sf"/>
</dbReference>
<dbReference type="Gene3D" id="3.30.450.40">
    <property type="match status" value="2"/>
</dbReference>
<comment type="caution">
    <text evidence="3">The sequence shown here is derived from an EMBL/GenBank/DDBJ whole genome shotgun (WGS) entry which is preliminary data.</text>
</comment>
<protein>
    <submittedName>
        <fullName evidence="3">Diguanylate phosphodiesterase</fullName>
    </submittedName>
</protein>
<dbReference type="InterPro" id="IPR003018">
    <property type="entry name" value="GAF"/>
</dbReference>
<dbReference type="InterPro" id="IPR042070">
    <property type="entry name" value="PucR_C-HTH_sf"/>
</dbReference>
<dbReference type="InterPro" id="IPR051448">
    <property type="entry name" value="CdaR-like_regulators"/>
</dbReference>
<dbReference type="AlphaFoldDB" id="A0A3D8X7Y6"/>
<name>A0A3D8X7Y6_PRIMG</name>
<evidence type="ECO:0000313" key="3">
    <source>
        <dbReference type="EMBL" id="RDZ17877.1"/>
    </source>
</evidence>
<reference evidence="3 4" key="1">
    <citation type="journal article" date="2018" name="Appl. Environ. Microbiol.">
        <title>Antimicrobial susceptibility testing and tentative epidemiological cut-off values of five Bacillus species relevant for use as animal feed additives or for plant protection.</title>
        <authorList>
            <person name="Agerso Y."/>
            <person name="Stuer-Lauridsen B."/>
            <person name="Bjerre K."/>
            <person name="Jensen M.G."/>
            <person name="Johansen E."/>
            <person name="Bennedsen M."/>
            <person name="Brockmann E."/>
            <person name="Nielsen B."/>
        </authorList>
    </citation>
    <scope>NUCLEOTIDE SEQUENCE [LARGE SCALE GENOMIC DNA]</scope>
    <source>
        <strain evidence="3 4">CHCC20162</strain>
    </source>
</reference>
<evidence type="ECO:0000313" key="4">
    <source>
        <dbReference type="Proteomes" id="UP000256519"/>
    </source>
</evidence>
<dbReference type="Gene3D" id="1.10.10.2840">
    <property type="entry name" value="PucR C-terminal helix-turn-helix domain"/>
    <property type="match status" value="1"/>
</dbReference>
<comment type="similarity">
    <text evidence="1">Belongs to the CdaR family.</text>
</comment>
<dbReference type="Pfam" id="PF17853">
    <property type="entry name" value="GGDEF_2"/>
    <property type="match status" value="1"/>
</dbReference>
<feature type="domain" description="GAF" evidence="2">
    <location>
        <begin position="138"/>
        <end position="293"/>
    </location>
</feature>
<dbReference type="PANTHER" id="PTHR33744:SF1">
    <property type="entry name" value="DNA-BINDING TRANSCRIPTIONAL ACTIVATOR ADER"/>
    <property type="match status" value="1"/>
</dbReference>
<evidence type="ECO:0000259" key="2">
    <source>
        <dbReference type="SMART" id="SM00065"/>
    </source>
</evidence>